<sequence length="178" mass="19123">MSSRNSSQEKRPAQTYESDAEDASSDEQYQPQPQQNRQMQRRRPRQQTQQTQQQQQQSGGGPLDGVGLGGVTDTAGGLVKGATGALGGVAGNQASEGGGKGKSDTLRLRLDLNLDVEITLKAKIHGDLELALLYVYILSHPPPPILPPRTPWPLAPSMSSRICLLPPPSNLVMCVCLE</sequence>
<gene>
    <name evidence="2" type="ORF">E0L32_006815</name>
</gene>
<dbReference type="InParanoid" id="A0A507AXN1"/>
<evidence type="ECO:0000313" key="2">
    <source>
        <dbReference type="EMBL" id="TPX12403.1"/>
    </source>
</evidence>
<name>A0A507AXN1_9PEZI</name>
<feature type="compositionally biased region" description="Low complexity" evidence="1">
    <location>
        <begin position="46"/>
        <end position="57"/>
    </location>
</feature>
<comment type="caution">
    <text evidence="2">The sequence shown here is derived from an EMBL/GenBank/DDBJ whole genome shotgun (WGS) entry which is preliminary data.</text>
</comment>
<dbReference type="Proteomes" id="UP000319257">
    <property type="component" value="Unassembled WGS sequence"/>
</dbReference>
<feature type="compositionally biased region" description="Low complexity" evidence="1">
    <location>
        <begin position="28"/>
        <end position="38"/>
    </location>
</feature>
<dbReference type="PANTHER" id="PTHR35587:SF4">
    <property type="match status" value="1"/>
</dbReference>
<feature type="region of interest" description="Disordered" evidence="1">
    <location>
        <begin position="1"/>
        <end position="72"/>
    </location>
</feature>
<evidence type="ECO:0000313" key="3">
    <source>
        <dbReference type="Proteomes" id="UP000319257"/>
    </source>
</evidence>
<accession>A0A507AXN1</accession>
<dbReference type="EMBL" id="SKBQ01000040">
    <property type="protein sequence ID" value="TPX12403.1"/>
    <property type="molecule type" value="Genomic_DNA"/>
</dbReference>
<reference evidence="2 3" key="1">
    <citation type="submission" date="2019-06" db="EMBL/GenBank/DDBJ databases">
        <title>Draft genome sequence of the filamentous fungus Phialemoniopsis curvata isolated from diesel fuel.</title>
        <authorList>
            <person name="Varaljay V.A."/>
            <person name="Lyon W.J."/>
            <person name="Crouch A.L."/>
            <person name="Drake C.E."/>
            <person name="Hollomon J.M."/>
            <person name="Nadeau L.J."/>
            <person name="Nunn H.S."/>
            <person name="Stevenson B.S."/>
            <person name="Bojanowski C.L."/>
            <person name="Crookes-Goodson W.J."/>
        </authorList>
    </citation>
    <scope>NUCLEOTIDE SEQUENCE [LARGE SCALE GENOMIC DNA]</scope>
    <source>
        <strain evidence="2 3">D216</strain>
    </source>
</reference>
<organism evidence="2 3">
    <name type="scientific">Thyridium curvatum</name>
    <dbReference type="NCBI Taxonomy" id="1093900"/>
    <lineage>
        <taxon>Eukaryota</taxon>
        <taxon>Fungi</taxon>
        <taxon>Dikarya</taxon>
        <taxon>Ascomycota</taxon>
        <taxon>Pezizomycotina</taxon>
        <taxon>Sordariomycetes</taxon>
        <taxon>Sordariomycetidae</taxon>
        <taxon>Thyridiales</taxon>
        <taxon>Thyridiaceae</taxon>
        <taxon>Thyridium</taxon>
    </lineage>
</organism>
<dbReference type="AlphaFoldDB" id="A0A507AXN1"/>
<keyword evidence="3" id="KW-1185">Reference proteome</keyword>
<dbReference type="GeneID" id="41974262"/>
<proteinExistence type="predicted"/>
<feature type="compositionally biased region" description="Gly residues" evidence="1">
    <location>
        <begin position="58"/>
        <end position="70"/>
    </location>
</feature>
<evidence type="ECO:0000256" key="1">
    <source>
        <dbReference type="SAM" id="MobiDB-lite"/>
    </source>
</evidence>
<dbReference type="RefSeq" id="XP_030994114.1">
    <property type="nucleotide sequence ID" value="XM_031141489.1"/>
</dbReference>
<dbReference type="STRING" id="1093900.A0A507AXN1"/>
<dbReference type="PANTHER" id="PTHR35587">
    <property type="entry name" value="EXPRESSED PROTEIN"/>
    <property type="match status" value="1"/>
</dbReference>
<protein>
    <submittedName>
        <fullName evidence="2">Uncharacterized protein</fullName>
    </submittedName>
</protein>